<evidence type="ECO:0000256" key="5">
    <source>
        <dbReference type="ARBA" id="ARBA00022917"/>
    </source>
</evidence>
<dbReference type="HOGENOM" id="CLU_016743_3_0_1"/>
<dbReference type="InterPro" id="IPR005835">
    <property type="entry name" value="NTP_transferase_dom"/>
</dbReference>
<dbReference type="GO" id="GO:0005851">
    <property type="term" value="C:eukaryotic translation initiation factor 2B complex"/>
    <property type="evidence" value="ECO:0000318"/>
    <property type="project" value="GO_Central"/>
</dbReference>
<dbReference type="OrthoDB" id="10250549at2759"/>
<dbReference type="GO" id="GO:0005085">
    <property type="term" value="F:guanyl-nucleotide exchange factor activity"/>
    <property type="evidence" value="ECO:0000318"/>
    <property type="project" value="GO_Central"/>
</dbReference>
<protein>
    <recommendedName>
        <fullName evidence="6">Translation initiation factor eIF2B subunit gamma</fullName>
    </recommendedName>
    <alternativeName>
        <fullName evidence="7">eIF2B GDP-GTP exchange factor subunit gamma</fullName>
    </alternativeName>
</protein>
<evidence type="ECO:0000256" key="4">
    <source>
        <dbReference type="ARBA" id="ARBA00022540"/>
    </source>
</evidence>
<dbReference type="InterPro" id="IPR029044">
    <property type="entry name" value="Nucleotide-diphossugar_trans"/>
</dbReference>
<evidence type="ECO:0000313" key="13">
    <source>
        <dbReference type="JaponicusDB" id="SJAG_01659"/>
    </source>
</evidence>
<name>B6JYJ8_SCHJY</name>
<evidence type="ECO:0000256" key="9">
    <source>
        <dbReference type="ARBA" id="ARBA00046432"/>
    </source>
</evidence>
<dbReference type="AlphaFoldDB" id="B6JYJ8"/>
<dbReference type="CDD" id="cd04198">
    <property type="entry name" value="eIF-2B_gamma_N"/>
    <property type="match status" value="1"/>
</dbReference>
<dbReference type="Pfam" id="PF25084">
    <property type="entry name" value="LbH_EIF2B"/>
    <property type="match status" value="1"/>
</dbReference>
<organism evidence="12 14">
    <name type="scientific">Schizosaccharomyces japonicus (strain yFS275 / FY16936)</name>
    <name type="common">Fission yeast</name>
    <dbReference type="NCBI Taxonomy" id="402676"/>
    <lineage>
        <taxon>Eukaryota</taxon>
        <taxon>Fungi</taxon>
        <taxon>Dikarya</taxon>
        <taxon>Ascomycota</taxon>
        <taxon>Taphrinomycotina</taxon>
        <taxon>Schizosaccharomycetes</taxon>
        <taxon>Schizosaccharomycetales</taxon>
        <taxon>Schizosaccharomycetaceae</taxon>
        <taxon>Schizosaccharomyces</taxon>
    </lineage>
</organism>
<dbReference type="EMBL" id="KE651168">
    <property type="protein sequence ID" value="EEB06616.2"/>
    <property type="molecule type" value="Genomic_DNA"/>
</dbReference>
<keyword evidence="14" id="KW-1185">Reference proteome</keyword>
<sequence length="457" mass="50179">MSVLYEAVKSPLSNNAANLTASSGGRARSGVFNSIPTEFQAVVFAGYGNSLYPLTGDDVLPKALLPIGNKPMLHYPLQWLEVAGFSSVILVCMEEAQAHINAWLRSGYEGHLRIHVEAPSCANDSLGTADVLRSIAHLIKTDFLCLSCDSITDVPPYQLLDSYRLNNPDALALFSHVPKHEYVTSLTKEIDEKLIVGLEESSSQLLYNKSSADIDSDVSFRMSLLWKHPRITLTTALADTHIYVFRHWVLDLLKENEELSSLRGDLLPLLVKAQNQHSLAERKGVTKFLVDEKENDKPNARNLKVNVFIPEKGACVSLRANNLPNYFEINRIVAKTAPEPKIVDANVSKRAVVGSDCMVNEGTSIGDRSNVKRSVIGRNCTIGNGVVLSNSILMDNIVVGDNVRLESCIVASGVTVGAKSKLRECEIGVNHVVEKGRTARGERLVDMEKIETDIDMD</sequence>
<accession>B6JYJ8</accession>
<comment type="function">
    <text evidence="8">Acts as a component of the translation initiation factor 2B (eIF2B) complex, which catalyzes the exchange of GDP for GTP on the eukaryotic initiation factor 2 (eIF2) complex gamma subunit. Its guanine nucleotide exchange factor activity is repressed when bound to eIF2 complex phosphorylated on the alpha subunit, thereby limiting the amount of methionyl-initiator methionine tRNA available to the ribosome and consequently global translation is repressed.</text>
</comment>
<dbReference type="VEuPathDB" id="FungiDB:SJAG_01659"/>
<dbReference type="GO" id="GO:0005829">
    <property type="term" value="C:cytosol"/>
    <property type="evidence" value="ECO:0007669"/>
    <property type="project" value="UniProtKB-SubCell"/>
</dbReference>
<keyword evidence="4 12" id="KW-0396">Initiation factor</keyword>
<dbReference type="Pfam" id="PF00483">
    <property type="entry name" value="NTP_transferase"/>
    <property type="match status" value="1"/>
</dbReference>
<keyword evidence="3" id="KW-0963">Cytoplasm</keyword>
<dbReference type="GO" id="GO:0003743">
    <property type="term" value="F:translation initiation factor activity"/>
    <property type="evidence" value="ECO:0000318"/>
    <property type="project" value="GO_Central"/>
</dbReference>
<dbReference type="PANTHER" id="PTHR45989:SF1">
    <property type="entry name" value="TRANSLATION INITIATION FACTOR EIF-2B SUBUNIT GAMMA"/>
    <property type="match status" value="1"/>
</dbReference>
<comment type="subcellular location">
    <subcellularLocation>
        <location evidence="1">Cytoplasm</location>
        <location evidence="1">Cytosol</location>
    </subcellularLocation>
</comment>
<proteinExistence type="inferred from homology"/>
<dbReference type="JaponicusDB" id="SJAG_01659">
    <property type="gene designation" value="tif223"/>
</dbReference>
<dbReference type="GeneID" id="7052349"/>
<dbReference type="InterPro" id="IPR051960">
    <property type="entry name" value="eIF2B_gamma"/>
</dbReference>
<dbReference type="eggNOG" id="KOG1462">
    <property type="taxonomic scope" value="Eukaryota"/>
</dbReference>
<gene>
    <name evidence="13" type="primary">tif223</name>
    <name evidence="12" type="ORF">SJAG_01659</name>
</gene>
<evidence type="ECO:0000259" key="11">
    <source>
        <dbReference type="Pfam" id="PF25084"/>
    </source>
</evidence>
<dbReference type="RefSeq" id="XP_002172909.2">
    <property type="nucleotide sequence ID" value="XM_002172873.2"/>
</dbReference>
<dbReference type="OMA" id="NCVINPK"/>
<comment type="similarity">
    <text evidence="2">Belongs to the eIF-2B gamma/epsilon subunits family.</text>
</comment>
<evidence type="ECO:0000313" key="14">
    <source>
        <dbReference type="Proteomes" id="UP000001744"/>
    </source>
</evidence>
<feature type="domain" description="Nucleotidyl transferase" evidence="10">
    <location>
        <begin position="45"/>
        <end position="180"/>
    </location>
</feature>
<keyword evidence="5" id="KW-0648">Protein biosynthesis</keyword>
<evidence type="ECO:0000256" key="2">
    <source>
        <dbReference type="ARBA" id="ARBA00007878"/>
    </source>
</evidence>
<reference evidence="12 14" key="1">
    <citation type="journal article" date="2011" name="Science">
        <title>Comparative functional genomics of the fission yeasts.</title>
        <authorList>
            <person name="Rhind N."/>
            <person name="Chen Z."/>
            <person name="Yassour M."/>
            <person name="Thompson D.A."/>
            <person name="Haas B.J."/>
            <person name="Habib N."/>
            <person name="Wapinski I."/>
            <person name="Roy S."/>
            <person name="Lin M.F."/>
            <person name="Heiman D.I."/>
            <person name="Young S.K."/>
            <person name="Furuya K."/>
            <person name="Guo Y."/>
            <person name="Pidoux A."/>
            <person name="Chen H.M."/>
            <person name="Robbertse B."/>
            <person name="Goldberg J.M."/>
            <person name="Aoki K."/>
            <person name="Bayne E.H."/>
            <person name="Berlin A.M."/>
            <person name="Desjardins C.A."/>
            <person name="Dobbs E."/>
            <person name="Dukaj L."/>
            <person name="Fan L."/>
            <person name="FitzGerald M.G."/>
            <person name="French C."/>
            <person name="Gujja S."/>
            <person name="Hansen K."/>
            <person name="Keifenheim D."/>
            <person name="Levin J.Z."/>
            <person name="Mosher R.A."/>
            <person name="Mueller C.A."/>
            <person name="Pfiffner J."/>
            <person name="Priest M."/>
            <person name="Russ C."/>
            <person name="Smialowska A."/>
            <person name="Swoboda P."/>
            <person name="Sykes S.M."/>
            <person name="Vaughn M."/>
            <person name="Vengrova S."/>
            <person name="Yoder R."/>
            <person name="Zeng Q."/>
            <person name="Allshire R."/>
            <person name="Baulcombe D."/>
            <person name="Birren B.W."/>
            <person name="Brown W."/>
            <person name="Ekwall K."/>
            <person name="Kellis M."/>
            <person name="Leatherwood J."/>
            <person name="Levin H."/>
            <person name="Margalit H."/>
            <person name="Martienssen R."/>
            <person name="Nieduszynski C.A."/>
            <person name="Spatafora J.W."/>
            <person name="Friedman N."/>
            <person name="Dalgaard J.Z."/>
            <person name="Baumann P."/>
            <person name="Niki H."/>
            <person name="Regev A."/>
            <person name="Nusbaum C."/>
        </authorList>
    </citation>
    <scope>NUCLEOTIDE SEQUENCE [LARGE SCALE GENOMIC DNA]</scope>
    <source>
        <strain evidence="14">yFS275 / FY16936</strain>
    </source>
</reference>
<dbReference type="Gene3D" id="3.90.550.10">
    <property type="entry name" value="Spore Coat Polysaccharide Biosynthesis Protein SpsA, Chain A"/>
    <property type="match status" value="1"/>
</dbReference>
<dbReference type="Gene3D" id="2.160.10.10">
    <property type="entry name" value="Hexapeptide repeat proteins"/>
    <property type="match status" value="1"/>
</dbReference>
<dbReference type="Proteomes" id="UP000001744">
    <property type="component" value="Unassembled WGS sequence"/>
</dbReference>
<dbReference type="GO" id="GO:0002183">
    <property type="term" value="P:cytoplasmic translational initiation"/>
    <property type="evidence" value="ECO:0000318"/>
    <property type="project" value="GO_Central"/>
</dbReference>
<comment type="subunit">
    <text evidence="9">Component of the translation initiation factor 2B (eIF2B) complex which is a heterodecamer of two sets of five different subunits: alpha, beta, gamma, delta and epsilon. Subunits alpha, beta and delta comprise a regulatory subcomplex and subunits epsilon and gamma comprise a catalytic subcomplex. Within the complex, the hexameric regulatory complex resides at the center, with the two heterodimeric catalytic subcomplexes bound on opposite sides.</text>
</comment>
<dbReference type="InterPro" id="IPR056764">
    <property type="entry name" value="LbH_EIF2B3/5"/>
</dbReference>
<evidence type="ECO:0000256" key="3">
    <source>
        <dbReference type="ARBA" id="ARBA00022490"/>
    </source>
</evidence>
<dbReference type="SUPFAM" id="SSF53448">
    <property type="entry name" value="Nucleotide-diphospho-sugar transferases"/>
    <property type="match status" value="1"/>
</dbReference>
<evidence type="ECO:0000256" key="1">
    <source>
        <dbReference type="ARBA" id="ARBA00004514"/>
    </source>
</evidence>
<evidence type="ECO:0000256" key="7">
    <source>
        <dbReference type="ARBA" id="ARBA00044229"/>
    </source>
</evidence>
<dbReference type="PANTHER" id="PTHR45989">
    <property type="entry name" value="TRANSLATION INITIATION FACTOR EIF-2B SUBUNIT GAMMA"/>
    <property type="match status" value="1"/>
</dbReference>
<evidence type="ECO:0000256" key="8">
    <source>
        <dbReference type="ARBA" id="ARBA00045373"/>
    </source>
</evidence>
<evidence type="ECO:0000259" key="10">
    <source>
        <dbReference type="Pfam" id="PF00483"/>
    </source>
</evidence>
<dbReference type="STRING" id="402676.B6JYJ8"/>
<feature type="domain" description="EIF2B subunit epsilon/gamma LbH" evidence="11">
    <location>
        <begin position="345"/>
        <end position="435"/>
    </location>
</feature>
<evidence type="ECO:0000313" key="12">
    <source>
        <dbReference type="EMBL" id="EEB06616.2"/>
    </source>
</evidence>
<dbReference type="CDD" id="cd04652">
    <property type="entry name" value="LbH_eIF2B_gamma_C"/>
    <property type="match status" value="1"/>
</dbReference>
<evidence type="ECO:0000256" key="6">
    <source>
        <dbReference type="ARBA" id="ARBA00044196"/>
    </source>
</evidence>